<organism evidence="4 5">
    <name type="scientific">Panicum virgatum</name>
    <name type="common">Blackwell switchgrass</name>
    <dbReference type="NCBI Taxonomy" id="38727"/>
    <lineage>
        <taxon>Eukaryota</taxon>
        <taxon>Viridiplantae</taxon>
        <taxon>Streptophyta</taxon>
        <taxon>Embryophyta</taxon>
        <taxon>Tracheophyta</taxon>
        <taxon>Spermatophyta</taxon>
        <taxon>Magnoliopsida</taxon>
        <taxon>Liliopsida</taxon>
        <taxon>Poales</taxon>
        <taxon>Poaceae</taxon>
        <taxon>PACMAD clade</taxon>
        <taxon>Panicoideae</taxon>
        <taxon>Panicodae</taxon>
        <taxon>Paniceae</taxon>
        <taxon>Panicinae</taxon>
        <taxon>Panicum</taxon>
        <taxon>Panicum sect. Hiantes</taxon>
    </lineage>
</organism>
<comment type="caution">
    <text evidence="4">The sequence shown here is derived from an EMBL/GenBank/DDBJ whole genome shotgun (WGS) entry which is preliminary data.</text>
</comment>
<feature type="coiled-coil region" evidence="1">
    <location>
        <begin position="905"/>
        <end position="995"/>
    </location>
</feature>
<dbReference type="Pfam" id="PF04195">
    <property type="entry name" value="Transposase_28"/>
    <property type="match status" value="1"/>
</dbReference>
<feature type="region of interest" description="Disordered" evidence="2">
    <location>
        <begin position="347"/>
        <end position="506"/>
    </location>
</feature>
<feature type="compositionally biased region" description="Low complexity" evidence="2">
    <location>
        <begin position="387"/>
        <end position="398"/>
    </location>
</feature>
<dbReference type="AlphaFoldDB" id="A0A8T0W831"/>
<feature type="region of interest" description="Disordered" evidence="2">
    <location>
        <begin position="545"/>
        <end position="708"/>
    </location>
</feature>
<feature type="compositionally biased region" description="Basic and acidic residues" evidence="2">
    <location>
        <begin position="400"/>
        <end position="424"/>
    </location>
</feature>
<evidence type="ECO:0000256" key="1">
    <source>
        <dbReference type="SAM" id="Coils"/>
    </source>
</evidence>
<gene>
    <name evidence="4" type="ORF">PVAP13_2KG345202</name>
</gene>
<feature type="compositionally biased region" description="Basic and acidic residues" evidence="2">
    <location>
        <begin position="434"/>
        <end position="443"/>
    </location>
</feature>
<keyword evidence="5" id="KW-1185">Reference proteome</keyword>
<evidence type="ECO:0000259" key="3">
    <source>
        <dbReference type="Pfam" id="PF04195"/>
    </source>
</evidence>
<reference evidence="4" key="1">
    <citation type="submission" date="2020-05" db="EMBL/GenBank/DDBJ databases">
        <title>WGS assembly of Panicum virgatum.</title>
        <authorList>
            <person name="Lovell J.T."/>
            <person name="Jenkins J."/>
            <person name="Shu S."/>
            <person name="Juenger T.E."/>
            <person name="Schmutz J."/>
        </authorList>
    </citation>
    <scope>NUCLEOTIDE SEQUENCE</scope>
    <source>
        <strain evidence="4">AP13</strain>
    </source>
</reference>
<proteinExistence type="predicted"/>
<feature type="domain" description="Transposase (putative) gypsy type" evidence="3">
    <location>
        <begin position="28"/>
        <end position="95"/>
    </location>
</feature>
<feature type="coiled-coil region" evidence="1">
    <location>
        <begin position="1029"/>
        <end position="1060"/>
    </location>
</feature>
<protein>
    <recommendedName>
        <fullName evidence="3">Transposase (putative) gypsy type domain-containing protein</fullName>
    </recommendedName>
</protein>
<feature type="coiled-coil region" evidence="1">
    <location>
        <begin position="296"/>
        <end position="333"/>
    </location>
</feature>
<dbReference type="EMBL" id="CM029039">
    <property type="protein sequence ID" value="KAG2643585.1"/>
    <property type="molecule type" value="Genomic_DNA"/>
</dbReference>
<dbReference type="PANTHER" id="PTHR33026:SF7">
    <property type="entry name" value="OS03G0100275 PROTEIN"/>
    <property type="match status" value="1"/>
</dbReference>
<dbReference type="PANTHER" id="PTHR33026">
    <property type="entry name" value="OS06G0360600 PROTEIN"/>
    <property type="match status" value="1"/>
</dbReference>
<feature type="compositionally biased region" description="Basic residues" evidence="2">
    <location>
        <begin position="444"/>
        <end position="457"/>
    </location>
</feature>
<evidence type="ECO:0000313" key="5">
    <source>
        <dbReference type="Proteomes" id="UP000823388"/>
    </source>
</evidence>
<accession>A0A8T0W831</accession>
<dbReference type="Proteomes" id="UP000823388">
    <property type="component" value="Chromosome 2K"/>
</dbReference>
<evidence type="ECO:0000313" key="4">
    <source>
        <dbReference type="EMBL" id="KAG2643585.1"/>
    </source>
</evidence>
<evidence type="ECO:0000256" key="2">
    <source>
        <dbReference type="SAM" id="MobiDB-lite"/>
    </source>
</evidence>
<name>A0A8T0W831_PANVG</name>
<feature type="compositionally biased region" description="Polar residues" evidence="2">
    <location>
        <begin position="465"/>
        <end position="496"/>
    </location>
</feature>
<sequence length="1121" mass="121454">MLLPRTAAMEWIARGGERSQSPPSGYIVSFLEFHERGFGMPAHDFFRGLLYHYKIELQHLNPNGIQHISAFVALCEGFLAVPTVFDLWRYFFAVSVYRLKLHGTFYDFPADCASVHLCSGGDQRKRQFIEMGKMKTSNKGHSTWGWGAPAKEKKRLAGYFRTLEQLREAGLNGCGVVSAYLKQRIAPLMAWTLLLFHMVEGADLSGIVMSSERIDEAEVLRQLKDMFDPPIVYPDPQPPVMLPDEGALALICFFLPLLPPFSFFSCWALFLTFVVGTSSQDRSDFFSSVAPLPEDAALHERNRLAAEAKLAEKRERENRREDQKKAVEKIRSRKSWGLISSSDEAEMLSKLEEDSDRVNSGGNTDPEGGDPYKDMVFLYEGAGGDKGSSSAAAGEGRSPLSREVDAWRDMAPDARRPASTRRSDSPPQRSGSAGRDRCPSRHLESRRRSHSLPRRSGKTSDPRSGVSSRTPVVSKPHQSSSCGEPTDGSARSTRASTPRVAAEASKKRLGGVVVLPVAMRARFDSSQSVVTSRSLMIAPCKTLAKQKGVPATAPPAGPVETRRPPSPPPASASLEGTRDGSPNPATGREVSSPSINVDGECAASSPPNNVIELDSPENRDAEASVEALPSNAEVVLPDAGTGSTEEERGPSAEETAVMGSGVTQIDSGAGRVPATSINDLDSVLARSPQPSRDNAASSPDPKAKPPVMSEVATRPLDVTSSPAPVLTEPSSIVVPTSTTATTMAATAGARAECAGDAGVVTGGGQTSLGSREALDLLTSKYGGSNVELAAAKRNFERGDLEFGRLCKVGADIITVMRTLVLPSFVETELREDEPLEDELLARVADHDKANRVLNETLARSSSVSSELEQLRKERNELCVGLEERDVAIQEHNTATQRHDIVLSAVEEASEREKTALLSLQNARNESEDLCQELARVDGQRKEAEAAVASLTIDVATHRVTQQRLETTIVRLQNEAAATNSQRREAESKLLEMKEALELQVTGSDNLRLTVGLVLDDLGVVASAAPGQLVSQLLEGVDGLKQEAQATRQEVEAACQAARDAVYTGVQYAFAVARIHYVNIDLEELSKGYPRDYANAEFDAFEEETAPFTRNLTDKMLEDNED</sequence>
<dbReference type="InterPro" id="IPR007321">
    <property type="entry name" value="Transposase_28"/>
</dbReference>
<keyword evidence="1" id="KW-0175">Coiled coil</keyword>